<organism evidence="1 2">
    <name type="scientific">Alteromonas pelagimontana</name>
    <dbReference type="NCBI Taxonomy" id="1858656"/>
    <lineage>
        <taxon>Bacteria</taxon>
        <taxon>Pseudomonadati</taxon>
        <taxon>Pseudomonadota</taxon>
        <taxon>Gammaproteobacteria</taxon>
        <taxon>Alteromonadales</taxon>
        <taxon>Alteromonadaceae</taxon>
        <taxon>Alteromonas/Salinimonas group</taxon>
        <taxon>Alteromonas</taxon>
    </lineage>
</organism>
<dbReference type="RefSeq" id="WP_075609103.1">
    <property type="nucleotide sequence ID" value="NZ_CP052766.1"/>
</dbReference>
<dbReference type="AlphaFoldDB" id="A0A6M4M9T8"/>
<keyword evidence="2" id="KW-1185">Reference proteome</keyword>
<evidence type="ECO:0000313" key="2">
    <source>
        <dbReference type="Proteomes" id="UP000219285"/>
    </source>
</evidence>
<reference evidence="2" key="1">
    <citation type="submission" date="2014-12" db="EMBL/GenBank/DDBJ databases">
        <title>Complete genome sequence of a multi-drug resistant Klebsiella pneumoniae.</title>
        <authorList>
            <person name="Hua X."/>
            <person name="Chen Q."/>
            <person name="Li X."/>
            <person name="Feng Y."/>
            <person name="Ruan Z."/>
            <person name="Yu Y."/>
        </authorList>
    </citation>
    <scope>NUCLEOTIDE SEQUENCE [LARGE SCALE GENOMIC DNA]</scope>
    <source>
        <strain evidence="2">5.12</strain>
    </source>
</reference>
<dbReference type="Proteomes" id="UP000219285">
    <property type="component" value="Chromosome"/>
</dbReference>
<dbReference type="KEGG" id="apel:CA267_001530"/>
<evidence type="ECO:0000313" key="1">
    <source>
        <dbReference type="EMBL" id="QJR79568.1"/>
    </source>
</evidence>
<accession>A0A6M4M9T8</accession>
<proteinExistence type="predicted"/>
<sequence>MSLLKSNFDELVAKIKQGREFTHASFEPIYYLVFSPEEIVAVKRQKTAWLAKETANKSRSLTLS</sequence>
<name>A0A6M4M9T8_9ALTE</name>
<gene>
    <name evidence="1" type="ORF">CA267_001530</name>
</gene>
<dbReference type="EMBL" id="CP052766">
    <property type="protein sequence ID" value="QJR79568.1"/>
    <property type="molecule type" value="Genomic_DNA"/>
</dbReference>
<reference evidence="1 2" key="2">
    <citation type="submission" date="2020-04" db="EMBL/GenBank/DDBJ databases">
        <title>Complete genome sequence of Alteromonas pelagimontana 5.12T.</title>
        <authorList>
            <person name="Sinha R.K."/>
            <person name="Krishnan K.P."/>
            <person name="Kurian J.P."/>
        </authorList>
    </citation>
    <scope>NUCLEOTIDE SEQUENCE [LARGE SCALE GENOMIC DNA]</scope>
    <source>
        <strain evidence="1 2">5.12</strain>
    </source>
</reference>
<protein>
    <submittedName>
        <fullName evidence="1">Uncharacterized protein</fullName>
    </submittedName>
</protein>